<evidence type="ECO:0000313" key="7">
    <source>
        <dbReference type="EMBL" id="EST56758.1"/>
    </source>
</evidence>
<feature type="region of interest" description="Disordered" evidence="1">
    <location>
        <begin position="1"/>
        <end position="27"/>
    </location>
</feature>
<dbReference type="EMBL" id="AYJU01000001">
    <property type="protein sequence ID" value="EST56758.1"/>
    <property type="molecule type" value="Genomic_DNA"/>
</dbReference>
<keyword evidence="8" id="KW-1185">Reference proteome</keyword>
<sequence>MFPGGAIGGVQPSGTAKPGETKAQPMNKLRSCAPFCASPGIAVERTV</sequence>
<evidence type="ECO:0000313" key="5">
    <source>
        <dbReference type="EMBL" id="EST55706.1"/>
    </source>
</evidence>
<dbReference type="EMBL" id="AYJU01000016">
    <property type="protein sequence ID" value="EST54561.1"/>
    <property type="molecule type" value="Genomic_DNA"/>
</dbReference>
<evidence type="ECO:0000313" key="6">
    <source>
        <dbReference type="EMBL" id="EST56725.1"/>
    </source>
</evidence>
<protein>
    <submittedName>
        <fullName evidence="6">Uncharacterized protein</fullName>
    </submittedName>
</protein>
<evidence type="ECO:0000256" key="1">
    <source>
        <dbReference type="SAM" id="MobiDB-lite"/>
    </source>
</evidence>
<dbReference type="Proteomes" id="UP000017973">
    <property type="component" value="Unassembled WGS sequence"/>
</dbReference>
<evidence type="ECO:0000313" key="2">
    <source>
        <dbReference type="EMBL" id="EST52242.1"/>
    </source>
</evidence>
<proteinExistence type="predicted"/>
<dbReference type="EMBL" id="AYJU01000018">
    <property type="protein sequence ID" value="EST52242.1"/>
    <property type="molecule type" value="Genomic_DNA"/>
</dbReference>
<dbReference type="EMBL" id="AYJU01000003">
    <property type="protein sequence ID" value="EST55706.1"/>
    <property type="molecule type" value="Genomic_DNA"/>
</dbReference>
<dbReference type="STRING" id="1408254.T458_00415"/>
<gene>
    <name evidence="6" type="ORF">T458_00415</name>
    <name evidence="7" type="ORF">T458_03190</name>
    <name evidence="5" type="ORF">T458_07270</name>
    <name evidence="4" type="ORF">T458_12525</name>
    <name evidence="3" type="ORF">T458_17080</name>
    <name evidence="2" type="ORF">T458_27980</name>
</gene>
<evidence type="ECO:0000313" key="8">
    <source>
        <dbReference type="Proteomes" id="UP000017973"/>
    </source>
</evidence>
<evidence type="ECO:0000313" key="4">
    <source>
        <dbReference type="EMBL" id="EST54561.1"/>
    </source>
</evidence>
<dbReference type="EMBL" id="AYJU01000017">
    <property type="protein sequence ID" value="EST53831.1"/>
    <property type="molecule type" value="Genomic_DNA"/>
</dbReference>
<dbReference type="EMBL" id="AYJU01000001">
    <property type="protein sequence ID" value="EST56725.1"/>
    <property type="molecule type" value="Genomic_DNA"/>
</dbReference>
<name>V6MFN3_9BACL</name>
<comment type="caution">
    <text evidence="6">The sequence shown here is derived from an EMBL/GenBank/DDBJ whole genome shotgun (WGS) entry which is preliminary data.</text>
</comment>
<organism evidence="6 8">
    <name type="scientific">Brevibacillus panacihumi W25</name>
    <dbReference type="NCBI Taxonomy" id="1408254"/>
    <lineage>
        <taxon>Bacteria</taxon>
        <taxon>Bacillati</taxon>
        <taxon>Bacillota</taxon>
        <taxon>Bacilli</taxon>
        <taxon>Bacillales</taxon>
        <taxon>Paenibacillaceae</taxon>
        <taxon>Brevibacillus</taxon>
    </lineage>
</organism>
<dbReference type="HOGENOM" id="CLU_3165383_0_0_9"/>
<accession>V6MFN3</accession>
<reference evidence="6 8" key="1">
    <citation type="journal article" date="2014" name="Genome Announc.">
        <title>Draft Genome Sequence of Brevibacillus panacihumi Strain W25, a Halotolerant Hydrocarbon-Degrading Bacterium.</title>
        <authorList>
            <person name="Wang X."/>
            <person name="Jin D."/>
            <person name="Zhou L."/>
            <person name="Wu L."/>
            <person name="An W."/>
            <person name="Chen Y."/>
            <person name="Zhao L."/>
        </authorList>
    </citation>
    <scope>NUCLEOTIDE SEQUENCE [LARGE SCALE GENOMIC DNA]</scope>
    <source>
        <strain evidence="6 8">W25</strain>
    </source>
</reference>
<dbReference type="AlphaFoldDB" id="V6MFN3"/>
<evidence type="ECO:0000313" key="3">
    <source>
        <dbReference type="EMBL" id="EST53831.1"/>
    </source>
</evidence>